<name>A0A0A8YX70_ARUDO</name>
<sequence length="43" mass="4578">MILVLAITQGIVVMLPACALIVLMTTVKGVCFSKVCQLLGIWS</sequence>
<reference evidence="1" key="2">
    <citation type="journal article" date="2015" name="Data Brief">
        <title>Shoot transcriptome of the giant reed, Arundo donax.</title>
        <authorList>
            <person name="Barrero R.A."/>
            <person name="Guerrero F.D."/>
            <person name="Moolhuijzen P."/>
            <person name="Goolsby J.A."/>
            <person name="Tidwell J."/>
            <person name="Bellgard S.E."/>
            <person name="Bellgard M.I."/>
        </authorList>
    </citation>
    <scope>NUCLEOTIDE SEQUENCE</scope>
    <source>
        <tissue evidence="1">Shoot tissue taken approximately 20 cm above the soil surface</tissue>
    </source>
</reference>
<organism evidence="1">
    <name type="scientific">Arundo donax</name>
    <name type="common">Giant reed</name>
    <name type="synonym">Donax arundinaceus</name>
    <dbReference type="NCBI Taxonomy" id="35708"/>
    <lineage>
        <taxon>Eukaryota</taxon>
        <taxon>Viridiplantae</taxon>
        <taxon>Streptophyta</taxon>
        <taxon>Embryophyta</taxon>
        <taxon>Tracheophyta</taxon>
        <taxon>Spermatophyta</taxon>
        <taxon>Magnoliopsida</taxon>
        <taxon>Liliopsida</taxon>
        <taxon>Poales</taxon>
        <taxon>Poaceae</taxon>
        <taxon>PACMAD clade</taxon>
        <taxon>Arundinoideae</taxon>
        <taxon>Arundineae</taxon>
        <taxon>Arundo</taxon>
    </lineage>
</organism>
<dbReference type="AlphaFoldDB" id="A0A0A8YX70"/>
<protein>
    <submittedName>
        <fullName evidence="1">Uncharacterized protein</fullName>
    </submittedName>
</protein>
<proteinExistence type="predicted"/>
<accession>A0A0A8YX70</accession>
<dbReference type="EMBL" id="GBRH01270683">
    <property type="protein sequence ID" value="JAD27212.1"/>
    <property type="molecule type" value="Transcribed_RNA"/>
</dbReference>
<evidence type="ECO:0000313" key="1">
    <source>
        <dbReference type="EMBL" id="JAD27212.1"/>
    </source>
</evidence>
<reference evidence="1" key="1">
    <citation type="submission" date="2014-09" db="EMBL/GenBank/DDBJ databases">
        <authorList>
            <person name="Magalhaes I.L.F."/>
            <person name="Oliveira U."/>
            <person name="Santos F.R."/>
            <person name="Vidigal T.H.D.A."/>
            <person name="Brescovit A.D."/>
            <person name="Santos A.J."/>
        </authorList>
    </citation>
    <scope>NUCLEOTIDE SEQUENCE</scope>
    <source>
        <tissue evidence="1">Shoot tissue taken approximately 20 cm above the soil surface</tissue>
    </source>
</reference>